<dbReference type="Proteomes" id="UP000481858">
    <property type="component" value="Unassembled WGS sequence"/>
</dbReference>
<evidence type="ECO:0000256" key="4">
    <source>
        <dbReference type="PROSITE-ProRule" id="PRU00023"/>
    </source>
</evidence>
<evidence type="ECO:0000256" key="2">
    <source>
        <dbReference type="ARBA" id="ARBA00022737"/>
    </source>
</evidence>
<evidence type="ECO:0000256" key="3">
    <source>
        <dbReference type="ARBA" id="ARBA00023043"/>
    </source>
</evidence>
<protein>
    <recommendedName>
        <fullName evidence="1">protein S-acyltransferase</fullName>
        <ecNumber evidence="1">2.3.1.225</ecNumber>
    </recommendedName>
</protein>
<proteinExistence type="predicted"/>
<feature type="transmembrane region" description="Helical" evidence="5">
    <location>
        <begin position="671"/>
        <end position="693"/>
    </location>
</feature>
<evidence type="ECO:0000313" key="7">
    <source>
        <dbReference type="Proteomes" id="UP000481858"/>
    </source>
</evidence>
<evidence type="ECO:0000313" key="6">
    <source>
        <dbReference type="EMBL" id="KAF2968612.1"/>
    </source>
</evidence>
<comment type="caution">
    <text evidence="6">The sequence shown here is derived from an EMBL/GenBank/DDBJ whole genome shotgun (WGS) entry which is preliminary data.</text>
</comment>
<dbReference type="PANTHER" id="PTHR24161:SF85">
    <property type="entry name" value="PALMITOYLTRANSFERASE HIP14"/>
    <property type="match status" value="1"/>
</dbReference>
<sequence>MDIHSAIRNGGIAVVRSLLQRNPYHLNIRDQKGYTPLMLAVRKGEYEIVTLLLDQDRIDLEALDGRGNTALMIAASQNNDDIFELLLSRHEEIMELLLTQDRIYPQVNTQDTYGRTALMHMAFAQSNNARMTSLLLDQGADPNIQDADGRTALGFAAFYGKENIAKLLLTQDGVDPDILDFTGNTLLMLAAGSSSGLQVARHKKKNKETVELLLTQDKIDISAEDDDGHTALYHIAQNKDQEMLQLFISQDAIGSSAEGSQGRTILSRAAESGNEQLVNMLLQLPQENFHPDARDSDGRTALYWAAEKRHDKVINILIPKDSVTLHMLAKEGNQALTQVLLDAGYDVNACDSGGMTPIQSAVQKKHGNLVQTLLKYKADTKYITASEWRNAFGKEEKEAVQLSEATDRTSYLTFIKADGFSWPPVETETCLYMLAEDALWENVPIPDPKVPLEPKVPSPNKLQTLLAPDTNGRYVDIIVSLWFPVELQLGQHNSNPLDRSKWSIAWRIIRSTNPNILPPRSPVYFSMLPYGWIPNDGVDFFKQFIEHLRGLWLDLCQRAEKDLSQRRLEQLSLQGKSPALMQRLAEDARKCAELRDILEDQVRDATRFVTDYCQQCHTNEAPDLEAVNEFNHSVSSKITKLDQIVRDLLQIEFAWSSITETRISTRLGQNVMLLTYVSIFYLPLAYCAALWAIPNITDNATRTPFIATSLIVGFITLFAALNLEKVAGSAGKVYENWRKKVVKNMREDKNWRGKGEKYQDINIYRRSPSEWWILGFVVSRYVRSLFGRKQRTMEKDSNI</sequence>
<dbReference type="Pfam" id="PF12796">
    <property type="entry name" value="Ank_2"/>
    <property type="match status" value="3"/>
</dbReference>
<dbReference type="AlphaFoldDB" id="A0A7C8MM73"/>
<gene>
    <name evidence="6" type="ORF">GQX73_g4996</name>
</gene>
<keyword evidence="5" id="KW-1133">Transmembrane helix</keyword>
<name>A0A7C8MM73_9PEZI</name>
<evidence type="ECO:0000256" key="1">
    <source>
        <dbReference type="ARBA" id="ARBA00012210"/>
    </source>
</evidence>
<dbReference type="EMBL" id="WUBL01000048">
    <property type="protein sequence ID" value="KAF2968612.1"/>
    <property type="molecule type" value="Genomic_DNA"/>
</dbReference>
<accession>A0A7C8MM73</accession>
<dbReference type="SMART" id="SM00248">
    <property type="entry name" value="ANK"/>
    <property type="match status" value="9"/>
</dbReference>
<keyword evidence="2" id="KW-0677">Repeat</keyword>
<keyword evidence="5" id="KW-0812">Transmembrane</keyword>
<feature type="transmembrane region" description="Helical" evidence="5">
    <location>
        <begin position="705"/>
        <end position="723"/>
    </location>
</feature>
<dbReference type="EC" id="2.3.1.225" evidence="1"/>
<evidence type="ECO:0000256" key="5">
    <source>
        <dbReference type="SAM" id="Phobius"/>
    </source>
</evidence>
<dbReference type="PROSITE" id="PS50297">
    <property type="entry name" value="ANK_REP_REGION"/>
    <property type="match status" value="2"/>
</dbReference>
<dbReference type="PANTHER" id="PTHR24161">
    <property type="entry name" value="ANK_REP_REGION DOMAIN-CONTAINING PROTEIN-RELATED"/>
    <property type="match status" value="1"/>
</dbReference>
<feature type="repeat" description="ANK" evidence="4">
    <location>
        <begin position="320"/>
        <end position="352"/>
    </location>
</feature>
<dbReference type="PRINTS" id="PR01415">
    <property type="entry name" value="ANKYRIN"/>
</dbReference>
<dbReference type="SUPFAM" id="SSF48403">
    <property type="entry name" value="Ankyrin repeat"/>
    <property type="match status" value="1"/>
</dbReference>
<organism evidence="6 7">
    <name type="scientific">Xylaria multiplex</name>
    <dbReference type="NCBI Taxonomy" id="323545"/>
    <lineage>
        <taxon>Eukaryota</taxon>
        <taxon>Fungi</taxon>
        <taxon>Dikarya</taxon>
        <taxon>Ascomycota</taxon>
        <taxon>Pezizomycotina</taxon>
        <taxon>Sordariomycetes</taxon>
        <taxon>Xylariomycetidae</taxon>
        <taxon>Xylariales</taxon>
        <taxon>Xylariaceae</taxon>
        <taxon>Xylaria</taxon>
    </lineage>
</organism>
<dbReference type="OrthoDB" id="426293at2759"/>
<keyword evidence="7" id="KW-1185">Reference proteome</keyword>
<dbReference type="InterPro" id="IPR002110">
    <property type="entry name" value="Ankyrin_rpt"/>
</dbReference>
<dbReference type="Gene3D" id="1.25.40.20">
    <property type="entry name" value="Ankyrin repeat-containing domain"/>
    <property type="match status" value="4"/>
</dbReference>
<dbReference type="InterPro" id="IPR036770">
    <property type="entry name" value="Ankyrin_rpt-contain_sf"/>
</dbReference>
<feature type="repeat" description="ANK" evidence="4">
    <location>
        <begin position="113"/>
        <end position="147"/>
    </location>
</feature>
<keyword evidence="5" id="KW-0472">Membrane</keyword>
<dbReference type="PROSITE" id="PS50088">
    <property type="entry name" value="ANK_REPEAT"/>
    <property type="match status" value="3"/>
</dbReference>
<feature type="repeat" description="ANK" evidence="4">
    <location>
        <begin position="32"/>
        <end position="54"/>
    </location>
</feature>
<dbReference type="InParanoid" id="A0A7C8MM73"/>
<reference evidence="6 7" key="1">
    <citation type="submission" date="2019-12" db="EMBL/GenBank/DDBJ databases">
        <title>Draft genome sequence of the ascomycete Xylaria multiplex DSM 110363.</title>
        <authorList>
            <person name="Buettner E."/>
            <person name="Kellner H."/>
        </authorList>
    </citation>
    <scope>NUCLEOTIDE SEQUENCE [LARGE SCALE GENOMIC DNA]</scope>
    <source>
        <strain evidence="6 7">DSM 110363</strain>
    </source>
</reference>
<dbReference type="Pfam" id="PF13637">
    <property type="entry name" value="Ank_4"/>
    <property type="match status" value="1"/>
</dbReference>
<keyword evidence="3 4" id="KW-0040">ANK repeat</keyword>